<dbReference type="CDD" id="cd02511">
    <property type="entry name" value="Beta4Glucosyltransferase"/>
    <property type="match status" value="1"/>
</dbReference>
<organism evidence="3 4">
    <name type="scientific">Phnomibacter ginsenosidimutans</name>
    <dbReference type="NCBI Taxonomy" id="2676868"/>
    <lineage>
        <taxon>Bacteria</taxon>
        <taxon>Pseudomonadati</taxon>
        <taxon>Bacteroidota</taxon>
        <taxon>Chitinophagia</taxon>
        <taxon>Chitinophagales</taxon>
        <taxon>Chitinophagaceae</taxon>
        <taxon>Phnomibacter</taxon>
    </lineage>
</organism>
<dbReference type="InterPro" id="IPR029044">
    <property type="entry name" value="Nucleotide-diphossugar_trans"/>
</dbReference>
<protein>
    <submittedName>
        <fullName evidence="3">Glycosyltransferase</fullName>
    </submittedName>
</protein>
<proteinExistence type="inferred from homology"/>
<feature type="domain" description="Glycosyltransferase 2-like" evidence="2">
    <location>
        <begin position="6"/>
        <end position="139"/>
    </location>
</feature>
<comment type="similarity">
    <text evidence="1">Belongs to the glycosyltransferase 2 family. WaaE/KdtX subfamily.</text>
</comment>
<reference evidence="3 4" key="1">
    <citation type="submission" date="2019-11" db="EMBL/GenBank/DDBJ databases">
        <authorList>
            <person name="Im W.T."/>
        </authorList>
    </citation>
    <scope>NUCLEOTIDE SEQUENCE [LARGE SCALE GENOMIC DNA]</scope>
    <source>
        <strain evidence="3 4">SB-02</strain>
    </source>
</reference>
<evidence type="ECO:0000256" key="1">
    <source>
        <dbReference type="ARBA" id="ARBA00038494"/>
    </source>
</evidence>
<evidence type="ECO:0000313" key="4">
    <source>
        <dbReference type="Proteomes" id="UP000426027"/>
    </source>
</evidence>
<dbReference type="InterPro" id="IPR001173">
    <property type="entry name" value="Glyco_trans_2-like"/>
</dbReference>
<keyword evidence="3" id="KW-0808">Transferase</keyword>
<accession>A0A6I6G9H5</accession>
<dbReference type="SUPFAM" id="SSF53448">
    <property type="entry name" value="Nucleotide-diphospho-sugar transferases"/>
    <property type="match status" value="1"/>
</dbReference>
<dbReference type="PANTHER" id="PTHR43630:SF2">
    <property type="entry name" value="GLYCOSYLTRANSFERASE"/>
    <property type="match status" value="1"/>
</dbReference>
<sequence length="251" mass="28419">MSIAAVIIAYNEADKIARCLHSVKAVADEIIVVDSGSTDDTVAICEAIGARVIHQPFLGYIEQKNFAASLATADYILSLDADEALSELLQQWLQQAKEKGLSKDAYIFNRLNNYCGQWIKHGDYYPDKKLRLWRKEMGHWGGENPHDKVVTVANATLEKVPLDILHWSFATAEEHRRQMIRFSDIAAQAMYTRGKRVSSLKPWLSAGWSFLNGFFFRAGFLDGSAGLRIARMNAFYTLRKYKQLIQLQQLA</sequence>
<dbReference type="PANTHER" id="PTHR43630">
    <property type="entry name" value="POLY-BETA-1,6-N-ACETYL-D-GLUCOSAMINE SYNTHASE"/>
    <property type="match status" value="1"/>
</dbReference>
<dbReference type="EMBL" id="CP046566">
    <property type="protein sequence ID" value="QGW28193.1"/>
    <property type="molecule type" value="Genomic_DNA"/>
</dbReference>
<evidence type="ECO:0000313" key="3">
    <source>
        <dbReference type="EMBL" id="QGW28193.1"/>
    </source>
</evidence>
<dbReference type="GO" id="GO:0016740">
    <property type="term" value="F:transferase activity"/>
    <property type="evidence" value="ECO:0007669"/>
    <property type="project" value="UniProtKB-KW"/>
</dbReference>
<gene>
    <name evidence="3" type="ORF">GLV81_08885</name>
</gene>
<evidence type="ECO:0000259" key="2">
    <source>
        <dbReference type="Pfam" id="PF00535"/>
    </source>
</evidence>
<dbReference type="Pfam" id="PF00535">
    <property type="entry name" value="Glycos_transf_2"/>
    <property type="match status" value="1"/>
</dbReference>
<dbReference type="RefSeq" id="WP_157478550.1">
    <property type="nucleotide sequence ID" value="NZ_CP046566.1"/>
</dbReference>
<dbReference type="KEGG" id="fls:GLV81_08885"/>
<dbReference type="AlphaFoldDB" id="A0A6I6G9H5"/>
<name>A0A6I6G9H5_9BACT</name>
<keyword evidence="4" id="KW-1185">Reference proteome</keyword>
<dbReference type="Gene3D" id="3.90.550.10">
    <property type="entry name" value="Spore Coat Polysaccharide Biosynthesis Protein SpsA, Chain A"/>
    <property type="match status" value="1"/>
</dbReference>
<dbReference type="Proteomes" id="UP000426027">
    <property type="component" value="Chromosome"/>
</dbReference>